<dbReference type="CDD" id="cd03194">
    <property type="entry name" value="GST_C_3"/>
    <property type="match status" value="1"/>
</dbReference>
<dbReference type="GO" id="GO:0016034">
    <property type="term" value="F:maleylacetoacetate isomerase activity"/>
    <property type="evidence" value="ECO:0007669"/>
    <property type="project" value="TreeGrafter"/>
</dbReference>
<dbReference type="SUPFAM" id="SSF47616">
    <property type="entry name" value="GST C-terminal domain-like"/>
    <property type="match status" value="1"/>
</dbReference>
<dbReference type="InterPro" id="IPR004045">
    <property type="entry name" value="Glutathione_S-Trfase_N"/>
</dbReference>
<dbReference type="GO" id="GO:0006749">
    <property type="term" value="P:glutathione metabolic process"/>
    <property type="evidence" value="ECO:0007669"/>
    <property type="project" value="TreeGrafter"/>
</dbReference>
<dbReference type="GO" id="GO:0004364">
    <property type="term" value="F:glutathione transferase activity"/>
    <property type="evidence" value="ECO:0007669"/>
    <property type="project" value="TreeGrafter"/>
</dbReference>
<dbReference type="GO" id="GO:0006559">
    <property type="term" value="P:L-phenylalanine catabolic process"/>
    <property type="evidence" value="ECO:0007669"/>
    <property type="project" value="TreeGrafter"/>
</dbReference>
<organism evidence="1">
    <name type="scientific">Lyngbya confervoides BDU141951</name>
    <dbReference type="NCBI Taxonomy" id="1574623"/>
    <lineage>
        <taxon>Bacteria</taxon>
        <taxon>Bacillati</taxon>
        <taxon>Cyanobacteriota</taxon>
        <taxon>Cyanophyceae</taxon>
        <taxon>Oscillatoriophycideae</taxon>
        <taxon>Oscillatoriales</taxon>
        <taxon>Microcoleaceae</taxon>
        <taxon>Lyngbya</taxon>
    </lineage>
</organism>
<dbReference type="SUPFAM" id="SSF52833">
    <property type="entry name" value="Thioredoxin-like"/>
    <property type="match status" value="1"/>
</dbReference>
<dbReference type="InterPro" id="IPR040079">
    <property type="entry name" value="Glutathione_S-Trfase"/>
</dbReference>
<sequence>MKLIIGNKNYSSWSLRAWLFLRQSGVEFEEIKLALFTEQWQTEINRYTPAGKVPVLLDGDIAIWDSLAIMEYVRENFADTVGWPSDRAARAHARSIATEMHSGFMAIREELPQNLRVCQQRSLDDFSSTAQREIARVERLWQDGFERYGGPWLCGEFSISDVMYVPVALRFVTYGIQLEPTAQQFVTRTQALESVKAWCRDAAHEAETLPFIDAAARPYS</sequence>
<proteinExistence type="predicted"/>
<dbReference type="Gene3D" id="3.40.30.10">
    <property type="entry name" value="Glutaredoxin"/>
    <property type="match status" value="1"/>
</dbReference>
<dbReference type="PROSITE" id="PS50404">
    <property type="entry name" value="GST_NTER"/>
    <property type="match status" value="1"/>
</dbReference>
<dbReference type="SFLD" id="SFLDS00019">
    <property type="entry name" value="Glutathione_Transferase_(cytos"/>
    <property type="match status" value="1"/>
</dbReference>
<comment type="caution">
    <text evidence="1">The sequence shown here is derived from an EMBL/GenBank/DDBJ whole genome shotgun (WGS) entry which is preliminary data.</text>
</comment>
<dbReference type="InterPro" id="IPR036282">
    <property type="entry name" value="Glutathione-S-Trfase_C_sf"/>
</dbReference>
<dbReference type="PANTHER" id="PTHR42673:SF4">
    <property type="entry name" value="MALEYLACETOACETATE ISOMERASE"/>
    <property type="match status" value="1"/>
</dbReference>
<dbReference type="PANTHER" id="PTHR42673">
    <property type="entry name" value="MALEYLACETOACETATE ISOMERASE"/>
    <property type="match status" value="1"/>
</dbReference>
<accession>A0A0C1UV40</accession>
<dbReference type="Gene3D" id="1.20.1050.10">
    <property type="match status" value="1"/>
</dbReference>
<dbReference type="Pfam" id="PF13409">
    <property type="entry name" value="GST_N_2"/>
    <property type="match status" value="1"/>
</dbReference>
<name>A0A0C1UV40_9CYAN</name>
<reference evidence="1" key="1">
    <citation type="submission" date="2014-11" db="EMBL/GenBank/DDBJ databases">
        <authorList>
            <person name="Malar M.C."/>
            <person name="Sen D."/>
            <person name="Tripathy S."/>
        </authorList>
    </citation>
    <scope>NUCLEOTIDE SEQUENCE</scope>
    <source>
        <strain evidence="1">BDU141951</strain>
    </source>
</reference>
<dbReference type="AlphaFoldDB" id="A0A0C1UV40"/>
<evidence type="ECO:0000313" key="1">
    <source>
        <dbReference type="EMBL" id="NEV66660.1"/>
    </source>
</evidence>
<dbReference type="EMBL" id="JTHE02000003">
    <property type="protein sequence ID" value="NEV66660.1"/>
    <property type="molecule type" value="Genomic_DNA"/>
</dbReference>
<gene>
    <name evidence="1" type="ORF">QQ91_005985</name>
</gene>
<protein>
    <submittedName>
        <fullName evidence="1">Glutathione S-transferase family protein</fullName>
    </submittedName>
</protein>
<dbReference type="InterPro" id="IPR036249">
    <property type="entry name" value="Thioredoxin-like_sf"/>
</dbReference>
<reference evidence="1" key="2">
    <citation type="journal article" date="2015" name="Genome Announc.">
        <title>Draft Genome Sequence of Filamentous Marine Cyanobacterium Lyngbya confervoides Strain BDU141951.</title>
        <authorList>
            <person name="Chandrababunaidu M.M."/>
            <person name="Sen D."/>
            <person name="Tripathy S."/>
        </authorList>
    </citation>
    <scope>NUCLEOTIDE SEQUENCE</scope>
    <source>
        <strain evidence="1">BDU141951</strain>
    </source>
</reference>
<dbReference type="CDD" id="cd03043">
    <property type="entry name" value="GST_N_1"/>
    <property type="match status" value="1"/>
</dbReference>
<reference evidence="1" key="3">
    <citation type="submission" date="2020-02" db="EMBL/GenBank/DDBJ databases">
        <authorList>
            <person name="Sarangi A.N."/>
            <person name="Ghosh S."/>
            <person name="Mukherjee M."/>
            <person name="Tripathy S."/>
        </authorList>
    </citation>
    <scope>NUCLEOTIDE SEQUENCE</scope>
    <source>
        <strain evidence="1">BDU141951</strain>
    </source>
</reference>